<feature type="region of interest" description="Disordered" evidence="1">
    <location>
        <begin position="1"/>
        <end position="38"/>
    </location>
</feature>
<reference evidence="2 3" key="2">
    <citation type="submission" date="2018-11" db="EMBL/GenBank/DDBJ databases">
        <authorList>
            <consortium name="Pathogen Informatics"/>
        </authorList>
    </citation>
    <scope>NUCLEOTIDE SEQUENCE [LARGE SCALE GENOMIC DNA]</scope>
</reference>
<evidence type="ECO:0000256" key="1">
    <source>
        <dbReference type="SAM" id="MobiDB-lite"/>
    </source>
</evidence>
<organism evidence="4">
    <name type="scientific">Onchocerca flexuosa</name>
    <dbReference type="NCBI Taxonomy" id="387005"/>
    <lineage>
        <taxon>Eukaryota</taxon>
        <taxon>Metazoa</taxon>
        <taxon>Ecdysozoa</taxon>
        <taxon>Nematoda</taxon>
        <taxon>Chromadorea</taxon>
        <taxon>Rhabditida</taxon>
        <taxon>Spirurina</taxon>
        <taxon>Spiruromorpha</taxon>
        <taxon>Filarioidea</taxon>
        <taxon>Onchocercidae</taxon>
        <taxon>Onchocerca</taxon>
    </lineage>
</organism>
<dbReference type="Proteomes" id="UP000267606">
    <property type="component" value="Unassembled WGS sequence"/>
</dbReference>
<evidence type="ECO:0000313" key="4">
    <source>
        <dbReference type="WBParaSite" id="OFLC_0001266401-mRNA-1"/>
    </source>
</evidence>
<proteinExistence type="predicted"/>
<reference evidence="4" key="1">
    <citation type="submission" date="2016-06" db="UniProtKB">
        <authorList>
            <consortium name="WormBaseParasite"/>
        </authorList>
    </citation>
    <scope>IDENTIFICATION</scope>
</reference>
<accession>A0A183HYV1</accession>
<keyword evidence="3" id="KW-1185">Reference proteome</keyword>
<dbReference type="EMBL" id="UZAJ01039898">
    <property type="protein sequence ID" value="VDP11857.1"/>
    <property type="molecule type" value="Genomic_DNA"/>
</dbReference>
<evidence type="ECO:0000313" key="2">
    <source>
        <dbReference type="EMBL" id="VDP11857.1"/>
    </source>
</evidence>
<sequence>MSNFSTSPHCHSLVDKPGWPRKSASSTRTQQQPSSFEDRSHAVAMLKNNGNNGMTFVDDVKLASNAI</sequence>
<name>A0A183HYV1_9BILA</name>
<protein>
    <submittedName>
        <fullName evidence="2 4">Uncharacterized protein</fullName>
    </submittedName>
</protein>
<evidence type="ECO:0000313" key="3">
    <source>
        <dbReference type="Proteomes" id="UP000267606"/>
    </source>
</evidence>
<feature type="compositionally biased region" description="Polar residues" evidence="1">
    <location>
        <begin position="23"/>
        <end position="35"/>
    </location>
</feature>
<dbReference type="AlphaFoldDB" id="A0A183HYV1"/>
<gene>
    <name evidence="2" type="ORF">OFLC_LOCUS12663</name>
</gene>
<dbReference type="WBParaSite" id="OFLC_0001266401-mRNA-1">
    <property type="protein sequence ID" value="OFLC_0001266401-mRNA-1"/>
    <property type="gene ID" value="OFLC_0001266401"/>
</dbReference>